<organism evidence="2 4">
    <name type="scientific">Photobacterium damsela subsp. piscicida</name>
    <name type="common">Pasteurella piscicida</name>
    <dbReference type="NCBI Taxonomy" id="38294"/>
    <lineage>
        <taxon>Bacteria</taxon>
        <taxon>Pseudomonadati</taxon>
        <taxon>Pseudomonadota</taxon>
        <taxon>Gammaproteobacteria</taxon>
        <taxon>Vibrionales</taxon>
        <taxon>Vibrionaceae</taxon>
        <taxon>Photobacterium</taxon>
    </lineage>
</organism>
<proteinExistence type="predicted"/>
<gene>
    <name evidence="2" type="ORF">IC627_00435</name>
    <name evidence="1" type="ORF">PDPUS_1_03162</name>
</gene>
<evidence type="ECO:0000313" key="4">
    <source>
        <dbReference type="Proteomes" id="UP000516656"/>
    </source>
</evidence>
<dbReference type="Pfam" id="PF10694">
    <property type="entry name" value="DUF2500"/>
    <property type="match status" value="1"/>
</dbReference>
<dbReference type="GeneID" id="93399195"/>
<name>A0A1Q9H1W6_PHODP</name>
<reference evidence="2 4" key="3">
    <citation type="submission" date="2020-09" db="EMBL/GenBank/DDBJ databases">
        <title>Complete, closed and curated genome sequences of Photobacterium damselae subsp. piscicida isolates from Australia indicate localised evolution and additional plasmid-borne pathogenicity mechanisms.</title>
        <authorList>
            <person name="Baseggio L."/>
            <person name="Silayeva O."/>
            <person name="Buller N."/>
            <person name="Landos M."/>
            <person name="Engelstaedter J."/>
            <person name="Barnes A.C."/>
        </authorList>
    </citation>
    <scope>NUCLEOTIDE SEQUENCE [LARGE SCALE GENOMIC DNA]</scope>
    <source>
        <strain evidence="2 4">AS-16-0540-1</strain>
    </source>
</reference>
<dbReference type="Gene3D" id="2.40.50.660">
    <property type="match status" value="1"/>
</dbReference>
<dbReference type="AlphaFoldDB" id="A0A1Q9H1W6"/>
<accession>A0A1Q9H1W6</accession>
<evidence type="ECO:0000313" key="3">
    <source>
        <dbReference type="Proteomes" id="UP000218676"/>
    </source>
</evidence>
<dbReference type="Proteomes" id="UP000516656">
    <property type="component" value="Chromosome 1"/>
</dbReference>
<dbReference type="InterPro" id="IPR019635">
    <property type="entry name" value="DUF2500"/>
</dbReference>
<evidence type="ECO:0000313" key="1">
    <source>
        <dbReference type="EMBL" id="BAX54536.1"/>
    </source>
</evidence>
<reference evidence="3" key="2">
    <citation type="submission" date="2017-05" db="EMBL/GenBank/DDBJ databases">
        <title>Whole genome sequence of fish pathogenic bacteria, Photobacterium damselae subsp. piscicida, strain 91-197, isolated from hybrid striped bass (Morone sp.) in USA.</title>
        <authorList>
            <person name="Teru Y."/>
            <person name="Hikima J."/>
            <person name="Kono T."/>
            <person name="Sakai M."/>
            <person name="Takano T."/>
            <person name="Hawke J.P."/>
            <person name="Takeyama H."/>
            <person name="Aoki T."/>
        </authorList>
    </citation>
    <scope>NUCLEOTIDE SEQUENCE [LARGE SCALE GENOMIC DNA]</scope>
    <source>
        <strain evidence="3">91-197</strain>
    </source>
</reference>
<dbReference type="EMBL" id="AP018045">
    <property type="protein sequence ID" value="BAX54536.1"/>
    <property type="molecule type" value="Genomic_DNA"/>
</dbReference>
<dbReference type="Proteomes" id="UP000218676">
    <property type="component" value="Chromosome 1"/>
</dbReference>
<sequence>MPTMLLLALVTLLVVAISYFIYTYRRHTLGTHAPEKHIEVMILDKQSNPIFGAQPGEDDEEYWIYVQPVKGGPKREFMVGIHYYHALNPGDSGVMTYKGRQFMHFALNRS</sequence>
<dbReference type="EMBL" id="CP061854">
    <property type="protein sequence ID" value="QOD56606.1"/>
    <property type="molecule type" value="Genomic_DNA"/>
</dbReference>
<protein>
    <submittedName>
        <fullName evidence="2">DUF2500 domain-containing protein</fullName>
    </submittedName>
</protein>
<reference evidence="1" key="1">
    <citation type="journal article" date="2017" name="Genome Announc.">
        <title>Whole-Genome Sequence of Photobacterium damselae subsp. piscicida Strain 91-197, Isolated from Hybrid Striped Bass (Morone sp.) in the United States.</title>
        <authorList>
            <person name="Teru Y."/>
            <person name="Hikima J."/>
            <person name="Kono T."/>
            <person name="Sakai M."/>
            <person name="Takano T."/>
            <person name="Hawke J.P."/>
            <person name="Takeyama H."/>
            <person name="Aoki T."/>
        </authorList>
    </citation>
    <scope>NUCLEOTIDE SEQUENCE</scope>
    <source>
        <strain evidence="1">91-197</strain>
    </source>
</reference>
<evidence type="ECO:0000313" key="2">
    <source>
        <dbReference type="EMBL" id="QOD56606.1"/>
    </source>
</evidence>
<dbReference type="RefSeq" id="WP_044173890.1">
    <property type="nucleotide sequence ID" value="NZ_AP018045.1"/>
</dbReference>